<evidence type="ECO:0000313" key="2">
    <source>
        <dbReference type="EMBL" id="MDO7877606.1"/>
    </source>
</evidence>
<sequence>MKRLFTLLGVVLSLGVARLGYAQSYAAPETVQGYAPGLVAPWPVLGLPSGRYPAGWTVIQPLGAAVVWSPVTALAFPFQFFGQAVSSFKVSTRGVLTFTTTATTMPGATATALPAAQVPDMSVCIWPQQAVNNIATATFGQAPHRQQWVSFSVGWCVVLEETSNSVYVVGTTNNEYSSLSWTVGVQRDASLAVQVAGSPQITGAGYGYNSALSQLNPFYHNTFYYAFRPTPAPAAALALVNHSLLPLADGRYPVAVGGVLRNVGSQLLGSYELGYRVGNGPAVTATVQPAAALPGGDTLHFRHPLPWQPARRGTYRLKVWATAPGDPHPLDDTLLAVVRVADSTMQRTVLLESFGSSTCAPCGPGNTNVRAVNRAVPGRYLEAHYQQNRPSPGDPYNTPEATNRAERYYSYTGGIPATVIDGGRIVNSIEYRRSDFDRAAQLPSPVRIRAAYRVVGNTVQAVAQVQALDSLGADYELYLAITERSTRNNQRFNERVFYHVFRKALPSSPLALPRLTSGQQATFSQSYTFPAGNTIESFDSLQVVAVVQHRTRRDVLQAAQAVLNGPLLGRQAPQAAGLAFDVLPNPAAGRSELQLRLPRAETVRVEVLDALGRCVVCPAPVALGAGPVVLPLDLRGLTPGLYLVRLNSAAGVSGRRLQVE</sequence>
<dbReference type="Gene3D" id="2.60.40.10">
    <property type="entry name" value="Immunoglobulins"/>
    <property type="match status" value="1"/>
</dbReference>
<dbReference type="InterPro" id="IPR026444">
    <property type="entry name" value="Secre_tail"/>
</dbReference>
<dbReference type="InterPro" id="IPR013783">
    <property type="entry name" value="Ig-like_fold"/>
</dbReference>
<feature type="chain" id="PRO_5047021221" evidence="1">
    <location>
        <begin position="23"/>
        <end position="660"/>
    </location>
</feature>
<keyword evidence="1" id="KW-0732">Signal</keyword>
<keyword evidence="3" id="KW-1185">Reference proteome</keyword>
<gene>
    <name evidence="2" type="ORF">Q5H93_22900</name>
</gene>
<dbReference type="EMBL" id="JAUQSY010000022">
    <property type="protein sequence ID" value="MDO7877606.1"/>
    <property type="molecule type" value="Genomic_DNA"/>
</dbReference>
<feature type="signal peptide" evidence="1">
    <location>
        <begin position="1"/>
        <end position="22"/>
    </location>
</feature>
<comment type="caution">
    <text evidence="2">The sequence shown here is derived from an EMBL/GenBank/DDBJ whole genome shotgun (WGS) entry which is preliminary data.</text>
</comment>
<evidence type="ECO:0000313" key="3">
    <source>
        <dbReference type="Proteomes" id="UP001176429"/>
    </source>
</evidence>
<dbReference type="Proteomes" id="UP001176429">
    <property type="component" value="Unassembled WGS sequence"/>
</dbReference>
<proteinExistence type="predicted"/>
<accession>A0ABT9BH88</accession>
<protein>
    <submittedName>
        <fullName evidence="2">T9SS type A sorting domain-containing protein</fullName>
    </submittedName>
</protein>
<dbReference type="RefSeq" id="WP_305009051.1">
    <property type="nucleotide sequence ID" value="NZ_JAUQSY010000022.1"/>
</dbReference>
<evidence type="ECO:0000256" key="1">
    <source>
        <dbReference type="SAM" id="SignalP"/>
    </source>
</evidence>
<organism evidence="2 3">
    <name type="scientific">Hymenobacter aranciens</name>
    <dbReference type="NCBI Taxonomy" id="3063996"/>
    <lineage>
        <taxon>Bacteria</taxon>
        <taxon>Pseudomonadati</taxon>
        <taxon>Bacteroidota</taxon>
        <taxon>Cytophagia</taxon>
        <taxon>Cytophagales</taxon>
        <taxon>Hymenobacteraceae</taxon>
        <taxon>Hymenobacter</taxon>
    </lineage>
</organism>
<reference evidence="2" key="1">
    <citation type="submission" date="2023-07" db="EMBL/GenBank/DDBJ databases">
        <authorList>
            <person name="Kim M.K."/>
        </authorList>
    </citation>
    <scope>NUCLEOTIDE SEQUENCE</scope>
    <source>
        <strain evidence="2">ASUV-10-1</strain>
    </source>
</reference>
<dbReference type="NCBIfam" id="TIGR04183">
    <property type="entry name" value="Por_Secre_tail"/>
    <property type="match status" value="1"/>
</dbReference>
<name>A0ABT9BH88_9BACT</name>